<protein>
    <recommendedName>
        <fullName evidence="3">TIGR03016 family PEP-CTERM system-associated outer membrane protein</fullName>
    </recommendedName>
</protein>
<dbReference type="EMBL" id="AVPS01000005">
    <property type="protein sequence ID" value="KGM51879.1"/>
    <property type="molecule type" value="Genomic_DNA"/>
</dbReference>
<dbReference type="InterPro" id="IPR018759">
    <property type="entry name" value="BBP2_2"/>
</dbReference>
<dbReference type="AlphaFoldDB" id="A0A0A0END8"/>
<evidence type="ECO:0000313" key="1">
    <source>
        <dbReference type="EMBL" id="KGM51879.1"/>
    </source>
</evidence>
<name>A0A0A0END8_9GAMM</name>
<dbReference type="STRING" id="1122185.N792_09640"/>
<organism evidence="1 2">
    <name type="scientific">Lysobacter concretionis Ko07 = DSM 16239</name>
    <dbReference type="NCBI Taxonomy" id="1122185"/>
    <lineage>
        <taxon>Bacteria</taxon>
        <taxon>Pseudomonadati</taxon>
        <taxon>Pseudomonadota</taxon>
        <taxon>Gammaproteobacteria</taxon>
        <taxon>Lysobacterales</taxon>
        <taxon>Lysobacteraceae</taxon>
        <taxon>Novilysobacter</taxon>
    </lineage>
</organism>
<dbReference type="SUPFAM" id="SSF56935">
    <property type="entry name" value="Porins"/>
    <property type="match status" value="1"/>
</dbReference>
<keyword evidence="2" id="KW-1185">Reference proteome</keyword>
<evidence type="ECO:0000313" key="2">
    <source>
        <dbReference type="Proteomes" id="UP000030017"/>
    </source>
</evidence>
<accession>A0A0A0END8</accession>
<dbReference type="Proteomes" id="UP000030017">
    <property type="component" value="Unassembled WGS sequence"/>
</dbReference>
<evidence type="ECO:0008006" key="3">
    <source>
        <dbReference type="Google" id="ProtNLM"/>
    </source>
</evidence>
<reference evidence="1 2" key="1">
    <citation type="submission" date="2013-08" db="EMBL/GenBank/DDBJ databases">
        <title>Genome sequencing of Lysobacter.</title>
        <authorList>
            <person name="Zhang S."/>
            <person name="Wang G."/>
        </authorList>
    </citation>
    <scope>NUCLEOTIDE SEQUENCE [LARGE SCALE GENOMIC DNA]</scope>
    <source>
        <strain evidence="1 2">Ko07</strain>
    </source>
</reference>
<dbReference type="Pfam" id="PF10082">
    <property type="entry name" value="BBP2_2"/>
    <property type="match status" value="1"/>
</dbReference>
<gene>
    <name evidence="1" type="ORF">N792_09640</name>
</gene>
<proteinExistence type="predicted"/>
<dbReference type="eggNOG" id="ENOG5030BUU">
    <property type="taxonomic scope" value="Bacteria"/>
</dbReference>
<sequence length="432" mass="48242">MAAAVDLNYELGVSVLQTDNVALASFDETSETVLSPSVRFDLEQRGSSVQAKARGSVAYVDYLSNTFDSDVRGELAGELNWTVVPQRMDFVVSDYLNRQPVSVLTSFNPGNQQQVNVFIAGPSFYARLGSTFRGQLDLRYANSHAETSKDFNGDHYNAAARVLRDTSANQTISLNLESTRSEYRNPVFDYTRNDAYIGYSLALAALELTADVGYSHLQLNDGSSDRSQPMARASATWTPTPSSTFTAVARHQFSNAAQDMIARARDLDGSIMNELNSNDVLVGASSFRRQEFYLGYYFTSERLGLHVQPYYTRARYIGNPPVDPGQDPAAPAPDPGVELADLQRQHNYGTLFSMDYKLRPQSTLSLVLAYDVGRFDAIDRKDRNYFAALSFANRLTRHWSWRADLQHRQRNSSTADASYDENAFVLSIAYLR</sequence>
<comment type="caution">
    <text evidence="1">The sequence shown here is derived from an EMBL/GenBank/DDBJ whole genome shotgun (WGS) entry which is preliminary data.</text>
</comment>